<dbReference type="RefSeq" id="XP_013322984.1">
    <property type="nucleotide sequence ID" value="XM_013467530.1"/>
</dbReference>
<name>A0A0F4YDW3_RASE3</name>
<proteinExistence type="predicted"/>
<organism evidence="1 2">
    <name type="scientific">Rasamsonia emersonii (strain ATCC 16479 / CBS 393.64 / IMI 116815)</name>
    <dbReference type="NCBI Taxonomy" id="1408163"/>
    <lineage>
        <taxon>Eukaryota</taxon>
        <taxon>Fungi</taxon>
        <taxon>Dikarya</taxon>
        <taxon>Ascomycota</taxon>
        <taxon>Pezizomycotina</taxon>
        <taxon>Eurotiomycetes</taxon>
        <taxon>Eurotiomycetidae</taxon>
        <taxon>Eurotiales</taxon>
        <taxon>Trichocomaceae</taxon>
        <taxon>Rasamsonia</taxon>
    </lineage>
</organism>
<dbReference type="OrthoDB" id="4246676at2759"/>
<accession>A0A0F4YDW3</accession>
<evidence type="ECO:0000313" key="2">
    <source>
        <dbReference type="Proteomes" id="UP000053958"/>
    </source>
</evidence>
<keyword evidence="2" id="KW-1185">Reference proteome</keyword>
<evidence type="ECO:0000313" key="1">
    <source>
        <dbReference type="EMBL" id="KKA16372.1"/>
    </source>
</evidence>
<dbReference type="Proteomes" id="UP000053958">
    <property type="component" value="Unassembled WGS sequence"/>
</dbReference>
<sequence length="215" mass="23423">MDLTSTVGSSGSNASTYGMDVLGYDVVDCDGRPPEELINAVISAGKAIYDLAPSDQVFSISIGGNIECDKFLSHGVNMVDIVQKGTRVAYKYKVQQGPRIVRLVRSQLGRVHPKSDRAVSVFKVLKRTPGQGKVKFKIYPYGLSKSEIQPNTRPAATVDLEEHQLLCVLGGVCVEIVSSGDETLVWDGFSALPMGEDVLLDDTLDFTTPDRWNRV</sequence>
<reference evidence="1 2" key="1">
    <citation type="submission" date="2015-04" db="EMBL/GenBank/DDBJ databases">
        <authorList>
            <person name="Heijne W.H."/>
            <person name="Fedorova N.D."/>
            <person name="Nierman W.C."/>
            <person name="Vollebregt A.W."/>
            <person name="Zhao Z."/>
            <person name="Wu L."/>
            <person name="Kumar M."/>
            <person name="Stam H."/>
            <person name="van den Berg M.A."/>
            <person name="Pel H.J."/>
        </authorList>
    </citation>
    <scope>NUCLEOTIDE SEQUENCE [LARGE SCALE GENOMIC DNA]</scope>
    <source>
        <strain evidence="1 2">CBS 393.64</strain>
    </source>
</reference>
<dbReference type="AlphaFoldDB" id="A0A0F4YDW3"/>
<dbReference type="GeneID" id="25313095"/>
<protein>
    <submittedName>
        <fullName evidence="1">Uncharacterized protein</fullName>
    </submittedName>
</protein>
<gene>
    <name evidence="1" type="ORF">T310_10037</name>
</gene>
<dbReference type="EMBL" id="LASV01000781">
    <property type="protein sequence ID" value="KKA16372.1"/>
    <property type="molecule type" value="Genomic_DNA"/>
</dbReference>
<comment type="caution">
    <text evidence="1">The sequence shown here is derived from an EMBL/GenBank/DDBJ whole genome shotgun (WGS) entry which is preliminary data.</text>
</comment>